<feature type="region of interest" description="Disordered" evidence="16">
    <location>
        <begin position="3681"/>
        <end position="3700"/>
    </location>
</feature>
<dbReference type="InterPro" id="IPR048408">
    <property type="entry name" value="ZNF512_C2HC"/>
</dbReference>
<comment type="caution">
    <text evidence="19">The sequence shown here is derived from an EMBL/GenBank/DDBJ whole genome shotgun (WGS) entry which is preliminary data.</text>
</comment>
<feature type="compositionally biased region" description="Basic and acidic residues" evidence="16">
    <location>
        <begin position="4962"/>
        <end position="4978"/>
    </location>
</feature>
<feature type="region of interest" description="Disordered" evidence="16">
    <location>
        <begin position="4780"/>
        <end position="4816"/>
    </location>
</feature>
<feature type="domain" description="C2H2-type" evidence="18">
    <location>
        <begin position="5350"/>
        <end position="5377"/>
    </location>
</feature>
<evidence type="ECO:0000256" key="2">
    <source>
        <dbReference type="ARBA" id="ARBA00004123"/>
    </source>
</evidence>
<keyword evidence="17" id="KW-1133">Transmembrane helix</keyword>
<dbReference type="GO" id="GO:0008270">
    <property type="term" value="F:zinc ion binding"/>
    <property type="evidence" value="ECO:0007669"/>
    <property type="project" value="UniProtKB-KW"/>
</dbReference>
<dbReference type="FunFam" id="3.30.160.60:FF:000177">
    <property type="entry name" value="Zinc finger protein 512"/>
    <property type="match status" value="1"/>
</dbReference>
<comment type="subcellular location">
    <subcellularLocation>
        <location evidence="2">Nucleus</location>
    </subcellularLocation>
</comment>
<feature type="region of interest" description="Disordered" evidence="16">
    <location>
        <begin position="1028"/>
        <end position="1080"/>
    </location>
</feature>
<feature type="domain" description="C2H2-type" evidence="18">
    <location>
        <begin position="5503"/>
        <end position="5531"/>
    </location>
</feature>
<feature type="region of interest" description="Disordered" evidence="16">
    <location>
        <begin position="5148"/>
        <end position="5211"/>
    </location>
</feature>
<keyword evidence="13" id="KW-0539">Nucleus</keyword>
<feature type="compositionally biased region" description="Polar residues" evidence="16">
    <location>
        <begin position="2508"/>
        <end position="2517"/>
    </location>
</feature>
<feature type="compositionally biased region" description="Basic and acidic residues" evidence="16">
    <location>
        <begin position="2498"/>
        <end position="2507"/>
    </location>
</feature>
<evidence type="ECO:0000256" key="12">
    <source>
        <dbReference type="ARBA" id="ARBA00023163"/>
    </source>
</evidence>
<evidence type="ECO:0000256" key="5">
    <source>
        <dbReference type="ARBA" id="ARBA00022723"/>
    </source>
</evidence>
<reference evidence="19 20" key="1">
    <citation type="journal article" date="2020" name="Nature">
        <title>Six reference-quality genomes reveal evolution of bat adaptations.</title>
        <authorList>
            <person name="Jebb D."/>
            <person name="Huang Z."/>
            <person name="Pippel M."/>
            <person name="Hughes G.M."/>
            <person name="Lavrichenko K."/>
            <person name="Devanna P."/>
            <person name="Winkler S."/>
            <person name="Jermiin L.S."/>
            <person name="Skirmuntt E.C."/>
            <person name="Katzourakis A."/>
            <person name="Burkitt-Gray L."/>
            <person name="Ray D.A."/>
            <person name="Sullivan K.A.M."/>
            <person name="Roscito J.G."/>
            <person name="Kirilenko B.M."/>
            <person name="Davalos L.M."/>
            <person name="Corthals A.P."/>
            <person name="Power M.L."/>
            <person name="Jones G."/>
            <person name="Ransome R.D."/>
            <person name="Dechmann D.K.N."/>
            <person name="Locatelli A.G."/>
            <person name="Puechmaille S.J."/>
            <person name="Fedrigo O."/>
            <person name="Jarvis E.D."/>
            <person name="Hiller M."/>
            <person name="Vernes S.C."/>
            <person name="Myers E.W."/>
            <person name="Teeling E.C."/>
        </authorList>
    </citation>
    <scope>NUCLEOTIDE SEQUENCE [LARGE SCALE GENOMIC DNA]</scope>
    <source>
        <strain evidence="19">MRouAeg1</strain>
        <tissue evidence="19">Muscle</tissue>
    </source>
</reference>
<keyword evidence="7 15" id="KW-0863">Zinc-finger</keyword>
<feature type="region of interest" description="Disordered" evidence="16">
    <location>
        <begin position="4114"/>
        <end position="4143"/>
    </location>
</feature>
<dbReference type="PROSITE" id="PS00028">
    <property type="entry name" value="ZINC_FINGER_C2H2_1"/>
    <property type="match status" value="3"/>
</dbReference>
<feature type="compositionally biased region" description="Basic and acidic residues" evidence="16">
    <location>
        <begin position="5548"/>
        <end position="5557"/>
    </location>
</feature>
<evidence type="ECO:0000256" key="17">
    <source>
        <dbReference type="SAM" id="Phobius"/>
    </source>
</evidence>
<keyword evidence="4" id="KW-1017">Isopeptide bond</keyword>
<evidence type="ECO:0000313" key="20">
    <source>
        <dbReference type="Proteomes" id="UP000593571"/>
    </source>
</evidence>
<feature type="compositionally biased region" description="Polar residues" evidence="16">
    <location>
        <begin position="1032"/>
        <end position="1063"/>
    </location>
</feature>
<gene>
    <name evidence="19" type="ORF">HJG63_001838</name>
</gene>
<feature type="compositionally biased region" description="Polar residues" evidence="16">
    <location>
        <begin position="2483"/>
        <end position="2497"/>
    </location>
</feature>
<feature type="transmembrane region" description="Helical" evidence="17">
    <location>
        <begin position="12"/>
        <end position="31"/>
    </location>
</feature>
<dbReference type="FunFam" id="3.30.160.60:FF:000580">
    <property type="entry name" value="Zinc finger protein 512"/>
    <property type="match status" value="1"/>
</dbReference>
<keyword evidence="6" id="KW-0677">Repeat</keyword>
<keyword evidence="20" id="KW-1185">Reference proteome</keyword>
<evidence type="ECO:0000256" key="9">
    <source>
        <dbReference type="ARBA" id="ARBA00022843"/>
    </source>
</evidence>
<feature type="region of interest" description="Disordered" evidence="16">
    <location>
        <begin position="5107"/>
        <end position="5129"/>
    </location>
</feature>
<feature type="compositionally biased region" description="Polar residues" evidence="16">
    <location>
        <begin position="334"/>
        <end position="351"/>
    </location>
</feature>
<keyword evidence="5" id="KW-0479">Metal-binding</keyword>
<feature type="compositionally biased region" description="Polar residues" evidence="16">
    <location>
        <begin position="4799"/>
        <end position="4816"/>
    </location>
</feature>
<comment type="function">
    <text evidence="1">May be involved in transcriptional regulation.</text>
</comment>
<feature type="region of interest" description="Disordered" evidence="16">
    <location>
        <begin position="1862"/>
        <end position="1883"/>
    </location>
</feature>
<dbReference type="PANTHER" id="PTHR33888">
    <property type="entry name" value="RIKEN CDNA 4932415D10 GENE"/>
    <property type="match status" value="1"/>
</dbReference>
<feature type="region of interest" description="Disordered" evidence="16">
    <location>
        <begin position="538"/>
        <end position="560"/>
    </location>
</feature>
<dbReference type="GO" id="GO:0003677">
    <property type="term" value="F:DNA binding"/>
    <property type="evidence" value="ECO:0007669"/>
    <property type="project" value="UniProtKB-KW"/>
</dbReference>
<feature type="compositionally biased region" description="Polar residues" evidence="16">
    <location>
        <begin position="1708"/>
        <end position="1720"/>
    </location>
</feature>
<feature type="compositionally biased region" description="Polar residues" evidence="16">
    <location>
        <begin position="4675"/>
        <end position="4696"/>
    </location>
</feature>
<dbReference type="SMART" id="SM00355">
    <property type="entry name" value="ZnF_C2H2"/>
    <property type="match status" value="4"/>
</dbReference>
<feature type="compositionally biased region" description="Basic residues" evidence="16">
    <location>
        <begin position="5619"/>
        <end position="5630"/>
    </location>
</feature>
<keyword evidence="17" id="KW-0472">Membrane</keyword>
<evidence type="ECO:0000256" key="1">
    <source>
        <dbReference type="ARBA" id="ARBA00003767"/>
    </source>
</evidence>
<feature type="compositionally biased region" description="Polar residues" evidence="16">
    <location>
        <begin position="2693"/>
        <end position="2712"/>
    </location>
</feature>
<dbReference type="SUPFAM" id="SSF57667">
    <property type="entry name" value="beta-beta-alpha zinc fingers"/>
    <property type="match status" value="5"/>
</dbReference>
<dbReference type="InterPro" id="IPR036236">
    <property type="entry name" value="Znf_C2H2_sf"/>
</dbReference>
<dbReference type="Gene3D" id="3.30.160.60">
    <property type="entry name" value="Classic Zinc Finger"/>
    <property type="match status" value="3"/>
</dbReference>
<evidence type="ECO:0000256" key="7">
    <source>
        <dbReference type="ARBA" id="ARBA00022771"/>
    </source>
</evidence>
<feature type="compositionally biased region" description="Polar residues" evidence="16">
    <location>
        <begin position="4935"/>
        <end position="4954"/>
    </location>
</feature>
<dbReference type="Pfam" id="PF21276">
    <property type="entry name" value="ZNF512_C2HC"/>
    <property type="match status" value="2"/>
</dbReference>
<dbReference type="FunFam" id="3.30.160.60:FF:000270">
    <property type="entry name" value="Zinc finger protein 512"/>
    <property type="match status" value="1"/>
</dbReference>
<dbReference type="InterPro" id="IPR048403">
    <property type="entry name" value="ZNF512_znf-C2H2"/>
</dbReference>
<proteinExistence type="inferred from homology"/>
<feature type="compositionally biased region" description="Basic and acidic residues" evidence="16">
    <location>
        <begin position="5586"/>
        <end position="5595"/>
    </location>
</feature>
<sequence>MAPIWGLTIPLPPYVSLLLLFGLLVWGLWVLCSGKQSREHVAVETDSETSKQHNFKKIEKFTAPQWEENLRLGYIETNLTCFSGLPLGWTQEYVLWSIDRSLQQIFQHLESARSTLMEMCLPEPQDMISSSPSSVFAAQEPNLPCCNCKKAKRFTNSTSSGSSCNTSSLSHLPVFSEGTTWQFRSDSLPLLSKKQPSVLKNQGTSFPPFGVSELGKSQLFPNLAALSPVRPQSSFINSVFKSPDICKQQVKTKNEKRIKNHLTSDHRPTSVLEEKSKFPVRLSPSARWELEGHMAWKVCTLRKQIVPLPVRESWAMLNYLIEIQGGIPEPEKPQLSTPFPQSTEQSSNNKSPDLPSFQLHVNIGVESGLNRTETKISQSLIPNKQSQPGDGPQILGSKPLVTSTSTPLPTSVGVDIIQQETTLLQKDPKHVLELTIEQRVIGLPEKSTQQHQTQVKNVELTPRLSYQVTDNIKVTPLALLQVMDSMGMIPESHPEGRESVGLFPQPKEVVKQMKKMETVTVTSKPAYQIIKSVEVTPRPQHQVMESKKKTSRPQKQVTENEKVTPVALLEVMDSMGMIKKSHPHIIESVGMTLRPQCQDKESVQMNTDHQVIQPRKMSPRSQHTVMETVEMTLGPQHKVLESVDRTSKAQSQVVEQPNIIPGSTCQEIKSLEMIPRPLHQVMDIMKVTPVVLLQAMDFMGIIPPAQPHHRESGGLTPGLQSHTSNLTPRAIQLDDLTSSSSPTTIGPPGVVKFVGLPPKPPPKIIESVGRPSHQSIHSVKITPIALGSLMGGITVPQSQVVETQNLTPRPISQIRESLELTPGSWIQVLDSAGTTPQPHHQGTKSMSLIPGTPHQVMESSRHQILENSEKSPGQSHQGIGTMGFTSDTWRQIKKSVELSHHQTVESLGTVPKSLGQGTESMRISQKSLYQVTEAAVMTTTSLLQGVKNIGVKPMPQLKVMDSMLSPGFPNIKSEKLDFGPGLQSTKSVDINTGSIPQIVKYGQPTPTVDSIELATELQLQSIKSDELDPIPQLQSGKSVQVDPGSQLQSAKSIQLTRGPQQSKKSAELSPAPQLQSRKSIDLTPSSQLQGMEYVHLAPPPEFPGIKTVELTLQDDVKSVELAPKPRLQDMRSEEKTQVLLKDVKTPQMVACRRLIPETWAEGMKYEELSLGAHSPAVKSIELNSNPNHQAAESEGLTPWHQVSESLEMILEPGYLETEAKLTSDTRHHEKESVGLIQSSLGNTPGPLSHASKSRQMNSRSFQDIPEKKFQSVKAMKEAPVSQYTIQESLELEPRSEIRGMKSEVLTSESQDIKFVNLNLGQYSEFMNYEELISKLQFQSMKSVPLTSELQPQSIKPEELTLGSLIHVNKLVDSTASLEESRKLIPETQLLHTESRKLTMEPHLQTMKSVGLTSRSRHQNTAPAELASEIWLQEEESVKSIPQVMRTAEMIPRSHFENFSEMTRKPGYQDKEIVRLTSEALHQVALTQKPTGPVIESARMTLRPHLQVTESSEVPLQSGYENTETAGLLSSQVENIQDAMPVPPYSEKRSPELTLGSGVQYEKSEPILQNLKPVKLTSESSPLVVGSKQFITGSKPHVMELTPEPQPKGIQSRQLDAEPQSQDVAYVNLIQQSTTTGDEESEKLIQEPVLQSLSEDLTKGAQLQGVKLTIGPQLQSVRFSKLSPGPLLQGEKSVDLFSGLPHHSMKSDGLTSDSPEPQQQSVISVQLTPEPQPQNMKSAELNSGPCLQDIKFHDLTPESKHQGFKHVQFIPGTQLQDIKSTGLTNPTESSLQLSQGLPVENMRSVLATGGSQFHSMKSAKLISEIQSQGVKSEELNLGARQQDIKFSELTSGPKLQGIKFGKQTPESMFHGGNSVETTPDSKSMELTPRQQLASINYSELTGRPQLQGMRSESIQGPQLKDVKPVEWTPNSKFQGLKSETLISEPQLEDMKSVALTPGRGLRGMKSMLLTPSPQPEGEKSVEINSGTQTEVKSVNVTPDSKLQGLKPVQLNRHSRIQEFKTVKFVSRTQLQDVKDVELKLKTKMQDENSVPFAPGPLLQGPQLQSVKPEELSSEPQKQDMKFVEITPEPQKQDMKFVEITPCLKLKLQILKSVEKAPDPELQCVKPVKLTSRLKKEVVKPASITRIPDVQGVKAMGLEPRQQFQEMTFVNLTPGLEQDGKISVILPQQQHVNSEQLKRRSKSEDGMSLELIPELKFKDGKLVDLNFELQSKGMKSSEFTPESNIQGVKSKKFKLEPQVQSIQSPKSIPEPQLHQVKPSVSASGPQLQGVKTVELKQEPRLESTRCIQWIPGPEFQGVKSLGLNLGSQRQGVKSAKLKSLIQSRDVKSSEVTLGPKIQGAKYTEFNLRPQLQNVKTPRPQLQKEKSLVSTSEQQFQSTKTMELNQDPRQWMPAPEFQCVKPLLNFNSESQWQGLKSSKLPLEINSQDMKFTELHHSSHLQDITSSNLTAGTQIQGVKPIDFSAEPLSQSVKSSKGTSETKLQDVKHKEFSPNSQMQVVKSSEMIPGTKFQKTKSMEFKSGSQLQEMKSSRLVIGIKLQDVKSTNFRSESHLEGMKSSEVIPTEKLQGVKSVELKPTPKLQSEERDLTSERKFPGVKSIKLDSGPKLQNIECSDLIMGIKLQNVKSMGFSSRPHSQGMKSSEVIPRKMLQEIKSFFNSRPQIQNKKSESIQETKLQDVNSLNHNPKLQGGKSSDLTQKRKLQGMKSVEVNPGTQRQGEKSDLTLEEKHQDLQPVELKSVSQLEGVTSSELIPETKLQSGGSVEFINQPIWQGIKSFELSVGTEVQNVKSLGFDSTPQLQDRKLSMLTQGTHLQGVKSIEINPEAKLQDTKSKLLKLQIMNSTGVNKGPKFQVAKPSEMALESKVHSVISSEFNAAKQWQDEKSCKLNPWPELQGVKFMVFNPGSHSQHIKSSELYKETKLQGVKSTEFNPEQQLQDVKFSEFGLGTRLQGVQSLEFDAEPQVQEVGSELSTKVKLPDEKLLEFKHEPKFQGRRSPELSPESQLPCINFMAFNSGPQLQDVESSELKPGPELQGIKSKVFCLQPHLQGVNSSELTSVSKLQGMKYSELNPGTEIQSETSMVFNPRPYWQGLKSELIPESTFPGVTPMECNTGTQMQCVNSSELNPGPKLQCVGSMECKLGPPLQHVKSFYLTSGTKFQDITTTEFNSGSQLQVVNSSELNSKSELQCINCVKFNSGPQIQGMKPFELNLGQKSHSTQSILFNPGPHLQGVKSSESTPETKFPEVQVLENHLESQQQVGQSVLDSQLNGAKSVLPIPEPLLEEIKSAKMNKEPLLCGANSVKLISSSELQDLKCEMFALESCFQKVKSVESNLEPNTQDMNSKEPSTHLRQQSVRSVVVAPEPCFQNVKSQELKPGPQPQDMNSKKVISCLREKSEVLVPEPCSQDVKSMKSNLVPQPQSMNSLGLSSCLKSPCVKSEVFAAEQCVQEVKSVELKTGSQKQGMNCQELTSGQQGVKSVVLASEPIKKFIARPILSSVKSSNLSPQSQQQGVKSLAFTPEPKLQGINHMKLSSLPLQQHLKSLELAPGALLQRVKSEDLTPRINYQITDTSEIINKPGHQFGEHAEMIPKPRHRVPKYANLISIPIYQVADSTEMAQRLAYRGTETAEKSVGLTPKPVGRTMESSGMPLELWYSQVPEFVDLTPMLKDQDSKSSDSNPEKSYQIPETLKLLSQSRPQVKDSGELYTRPAQQVIESEGMTSEPKHHITKTMRLTPEARLQEEEFLEMTPKPISKATGSAESSARPHSQALDSVEVISQQRPQREESVALITKSLYHGPKSSEMTPGLGYQVPESVELTSKTVLQVKEATELTHKSPHHVGSSEIILGLQHQVLETVGLTSKQWLQREELLAFSPKQTDQVVQHEESVELTSEIWQQRERSMGLKQSRNQSMKYSEMAPGPLGQIIEFKKISPKPLDQITESIKTKLQVAQSLRVTPVAPPKVVESVKVTPGPALQFVNSVKLTPGLTSQMVDYVELTPKLQDVRPSEFTSGLRLQNVQSKKLITEPTHQILERMELTGFQIVKTVLIPGPSLQIVKSEKLAPRPIPQIVEPIPVAPGLGLEVMNCLDLLPRPPHLQERVEPVELTPRPNTEVKSAELTSQPTSPFKDPTVSTHEQGLQAVKSLGIKTGPLQVMESQDLNPRHMCQNRESEELTSEELQIGNHFSRSHNSSNSVISSSVKTIPDLGSLWDSEMAELSRALDIKKLWTGILQPEESFVAPAMIQSSTLPLSLLNQTSDKTANNVETSHCEIPGMDVISKERIQRKQEAELENSLQSFSQNPPQRWRSSSRTFQAGSGAGRGLTRSVLGRRQNVCESHSWRQRLPRKYLSHMLMLGNVLGTTMESKLSSQTSLTEIATEDTCQSIQNLFGVPAELMEFSQRLPEKGRGTISQPSVVKHYIQRHTSCHGCEKKIALRMWTRGCMSSIIQQYSGARVKIKKEISKLSDMSQEVIQHKPVSYTGGQLPDPGKSESSFNTFFIMKDPVPMEESEDSQTDSQTRIFESQHSIKPSCLSQAKTDFSEQFQLLQDLQLKIAAKLLRSQIPPNVPPPLTSGLVLKYPICLQCGRCSGFNCCHKLQATFGPYLLIYPQLHLVSTPEGHGEIRLHLGFRLRIGKRPQVPKYHRRDRPITPRSPISPSLRKAKICTQGSKSPASTIDFQSGSSQSPAPVQVHIRRKKRSSPDLVGKTDIGEPGHYEFTKVHSLQGSYSENNQYEKWAKVTTKKTSDSKYPMKKIAKGVRTQNKKFYTNSRTTIQSPSGELPAQLRRKRSGASQTTITSLRSQPKKSSQPKFIQLLFQGLKQAIQTAHKIMALVGQKPEDKTRTDHLLSSKNYHPKQNERDYSLQRDIKRDGMPVIKLKPIDSTTKQENMLWEETDQFGSAQQQEKDSSFQPSLLQLPRPIVSQRTTTLKNTTLRQASSTIQSDSSTRPKKNLYRKEISSQESKNSKTETRVQAGGRALNGSPMKRTSHSHLKEKFTHKKQSHHSFYRKRTPCGSRRSEQSSAAPTPHPGEERRAEVASVWPESLGEFVRRGEGVMSSRLGAVPATPGPTSFKQQRKTRIVRAKNSRTQCSIKDNSFQYTIPHDDSLSGSSSASSCEPASDFPASFRKSTYWMKMRRIKPAATPHVEGSGGVSTKGKRKPRQEEDEDYREFPQKKHKLYGRKQRPKTQPNPKSQARRIRKEPPAYAAGSLEEQWYLEIVDKGSVSCPTCQAVGRKTIEGLKKHMENCKQEMFTCHHCGKQLRSLAGMKYHVMANHNSLPILKAGDEIDEPSERERLRTVLKRLGKLRCMRESCSSSFTSIMGYLYHVRKCGKGAAELEKMTLKCHHCGKPYRSKAGLAYHLRSEHGPIPFFPESGQPECLKEMSLESKSGGRVQRRSAKIAVYHLQELASAELAKEWPKRKVLQDLVPDDRKLKYTRPGLPTFSQEVLHKWKSDIKKYHRIQCPNQGCEAVYSSVSGLKAHLGSCTLGTFVAGKYRCLLCQKEFVSESGVKYHINSVHAEDWFVVNPTTTKSFEKLMKIKQRQQEEEKRRQQHRSRRSLRRRQQAGIELPEAELSLRVGKDQRRSNEELLVSTSCKEPGQEPLPAQSQKVKPPKTNHKRGRK</sequence>
<keyword evidence="9" id="KW-0832">Ubl conjugation</keyword>
<feature type="compositionally biased region" description="Polar residues" evidence="16">
    <location>
        <begin position="4303"/>
        <end position="4325"/>
    </location>
</feature>
<dbReference type="PANTHER" id="PTHR33888:SF1">
    <property type="entry name" value="RIKEN CDNA 4932415D10 GENE"/>
    <property type="match status" value="1"/>
</dbReference>
<evidence type="ECO:0000256" key="11">
    <source>
        <dbReference type="ARBA" id="ARBA00023125"/>
    </source>
</evidence>
<keyword evidence="11" id="KW-0238">DNA-binding</keyword>
<evidence type="ECO:0000259" key="18">
    <source>
        <dbReference type="PROSITE" id="PS50157"/>
    </source>
</evidence>
<feature type="region of interest" description="Disordered" evidence="16">
    <location>
        <begin position="1697"/>
        <end position="1720"/>
    </location>
</feature>
<dbReference type="PROSITE" id="PS50157">
    <property type="entry name" value="ZINC_FINGER_C2H2_2"/>
    <property type="match status" value="2"/>
</dbReference>
<feature type="compositionally biased region" description="Basic and acidic residues" evidence="16">
    <location>
        <begin position="2682"/>
        <end position="2692"/>
    </location>
</feature>
<evidence type="ECO:0000256" key="15">
    <source>
        <dbReference type="PROSITE-ProRule" id="PRU00042"/>
    </source>
</evidence>
<feature type="region of interest" description="Disordered" evidence="16">
    <location>
        <begin position="4935"/>
        <end position="5045"/>
    </location>
</feature>
<feature type="region of interest" description="Disordered" evidence="16">
    <location>
        <begin position="5548"/>
        <end position="5630"/>
    </location>
</feature>
<evidence type="ECO:0000256" key="8">
    <source>
        <dbReference type="ARBA" id="ARBA00022833"/>
    </source>
</evidence>
<keyword evidence="12" id="KW-0804">Transcription</keyword>
<feature type="region of interest" description="Disordered" evidence="16">
    <location>
        <begin position="380"/>
        <end position="407"/>
    </location>
</feature>
<feature type="compositionally biased region" description="Basic residues" evidence="16">
    <location>
        <begin position="4994"/>
        <end position="5019"/>
    </location>
</feature>
<dbReference type="Pfam" id="PF21367">
    <property type="entry name" value="ZNF512_zf-C2H2"/>
    <property type="match status" value="1"/>
</dbReference>
<feature type="compositionally biased region" description="Basic residues" evidence="16">
    <location>
        <begin position="5558"/>
        <end position="5571"/>
    </location>
</feature>
<feature type="compositionally biased region" description="Basic residues" evidence="16">
    <location>
        <begin position="5182"/>
        <end position="5193"/>
    </location>
</feature>
<dbReference type="Proteomes" id="UP000593571">
    <property type="component" value="Unassembled WGS sequence"/>
</dbReference>
<dbReference type="InterPro" id="IPR013087">
    <property type="entry name" value="Znf_C2H2_type"/>
</dbReference>
<evidence type="ECO:0000256" key="4">
    <source>
        <dbReference type="ARBA" id="ARBA00022499"/>
    </source>
</evidence>
<dbReference type="GO" id="GO:0005634">
    <property type="term" value="C:nucleus"/>
    <property type="evidence" value="ECO:0007669"/>
    <property type="project" value="UniProtKB-SubCell"/>
</dbReference>
<feature type="region of interest" description="Disordered" evidence="16">
    <location>
        <begin position="4302"/>
        <end position="4332"/>
    </location>
</feature>
<keyword evidence="17" id="KW-0812">Transmembrane</keyword>
<organism evidence="19 20">
    <name type="scientific">Rousettus aegyptiacus</name>
    <name type="common">Egyptian fruit bat</name>
    <name type="synonym">Pteropus aegyptiacus</name>
    <dbReference type="NCBI Taxonomy" id="9407"/>
    <lineage>
        <taxon>Eukaryota</taxon>
        <taxon>Metazoa</taxon>
        <taxon>Chordata</taxon>
        <taxon>Craniata</taxon>
        <taxon>Vertebrata</taxon>
        <taxon>Euteleostomi</taxon>
        <taxon>Mammalia</taxon>
        <taxon>Eutheria</taxon>
        <taxon>Laurasiatheria</taxon>
        <taxon>Chiroptera</taxon>
        <taxon>Yinpterochiroptera</taxon>
        <taxon>Pteropodoidea</taxon>
        <taxon>Pteropodidae</taxon>
        <taxon>Rousettinae</taxon>
        <taxon>Rousettus</taxon>
    </lineage>
</organism>
<keyword evidence="10" id="KW-0805">Transcription regulation</keyword>
<evidence type="ECO:0000256" key="14">
    <source>
        <dbReference type="ARBA" id="ARBA00039955"/>
    </source>
</evidence>
<evidence type="ECO:0000256" key="16">
    <source>
        <dbReference type="SAM" id="MobiDB-lite"/>
    </source>
</evidence>
<dbReference type="EMBL" id="JACASE010000007">
    <property type="protein sequence ID" value="KAF6446070.1"/>
    <property type="molecule type" value="Genomic_DNA"/>
</dbReference>
<evidence type="ECO:0000256" key="10">
    <source>
        <dbReference type="ARBA" id="ARBA00023015"/>
    </source>
</evidence>
<accession>A0A7J8FEL7</accession>
<name>A0A7J8FEL7_ROUAE</name>
<dbReference type="GO" id="GO:0005615">
    <property type="term" value="C:extracellular space"/>
    <property type="evidence" value="ECO:0007669"/>
    <property type="project" value="TreeGrafter"/>
</dbReference>
<comment type="similarity">
    <text evidence="3">Belongs to the krueppel C2H2-type zinc-finger protein family.</text>
</comment>
<evidence type="ECO:0000256" key="6">
    <source>
        <dbReference type="ARBA" id="ARBA00022737"/>
    </source>
</evidence>
<evidence type="ECO:0000313" key="19">
    <source>
        <dbReference type="EMBL" id="KAF6446070.1"/>
    </source>
</evidence>
<evidence type="ECO:0000256" key="3">
    <source>
        <dbReference type="ARBA" id="ARBA00006991"/>
    </source>
</evidence>
<feature type="region of interest" description="Disordered" evidence="16">
    <location>
        <begin position="330"/>
        <end position="356"/>
    </location>
</feature>
<feature type="compositionally biased region" description="Polar residues" evidence="16">
    <location>
        <begin position="4120"/>
        <end position="4143"/>
    </location>
</feature>
<feature type="region of interest" description="Disordered" evidence="16">
    <location>
        <begin position="2673"/>
        <end position="2714"/>
    </location>
</feature>
<evidence type="ECO:0000256" key="13">
    <source>
        <dbReference type="ARBA" id="ARBA00023242"/>
    </source>
</evidence>
<feature type="region of interest" description="Disordered" evidence="16">
    <location>
        <begin position="1237"/>
        <end position="1259"/>
    </location>
</feature>
<feature type="region of interest" description="Disordered" evidence="16">
    <location>
        <begin position="2483"/>
        <end position="2517"/>
    </location>
</feature>
<keyword evidence="8" id="KW-0862">Zinc</keyword>
<feature type="region of interest" description="Disordered" evidence="16">
    <location>
        <begin position="4649"/>
        <end position="4720"/>
    </location>
</feature>
<protein>
    <recommendedName>
        <fullName evidence="14">Zinc finger protein 512</fullName>
    </recommendedName>
</protein>